<feature type="domain" description="RapZ-like N-terminal" evidence="5">
    <location>
        <begin position="4"/>
        <end position="156"/>
    </location>
</feature>
<feature type="binding site" evidence="4">
    <location>
        <begin position="58"/>
        <end position="61"/>
    </location>
    <ligand>
        <name>GTP</name>
        <dbReference type="ChEBI" id="CHEBI:37565"/>
    </ligand>
</feature>
<dbReference type="Pfam" id="PF22740">
    <property type="entry name" value="PapZ_C"/>
    <property type="match status" value="1"/>
</dbReference>
<evidence type="ECO:0000313" key="7">
    <source>
        <dbReference type="EMBL" id="BDE06679.1"/>
    </source>
</evidence>
<evidence type="ECO:0000256" key="2">
    <source>
        <dbReference type="ARBA" id="ARBA00022840"/>
    </source>
</evidence>
<dbReference type="GO" id="GO:0005524">
    <property type="term" value="F:ATP binding"/>
    <property type="evidence" value="ECO:0007669"/>
    <property type="project" value="UniProtKB-UniRule"/>
</dbReference>
<evidence type="ECO:0000256" key="3">
    <source>
        <dbReference type="ARBA" id="ARBA00023134"/>
    </source>
</evidence>
<protein>
    <submittedName>
        <fullName evidence="7">Nucleotide-binding protein</fullName>
    </submittedName>
</protein>
<dbReference type="InterPro" id="IPR005337">
    <property type="entry name" value="RapZ-like"/>
</dbReference>
<dbReference type="InterPro" id="IPR053930">
    <property type="entry name" value="RapZ-like_N"/>
</dbReference>
<dbReference type="InterPro" id="IPR053931">
    <property type="entry name" value="RapZ_C"/>
</dbReference>
<keyword evidence="2 4" id="KW-0067">ATP-binding</keyword>
<dbReference type="PIRSF" id="PIRSF005052">
    <property type="entry name" value="P-loopkin"/>
    <property type="match status" value="1"/>
</dbReference>
<dbReference type="SUPFAM" id="SSF52540">
    <property type="entry name" value="P-loop containing nucleoside triphosphate hydrolases"/>
    <property type="match status" value="1"/>
</dbReference>
<evidence type="ECO:0000256" key="4">
    <source>
        <dbReference type="HAMAP-Rule" id="MF_00636"/>
    </source>
</evidence>
<sequence length="284" mass="31398">MRRLVIVTGLSGAGKSQAMKSFEDFGFACLDNAPPVFARSFAALAEHAGIDDAALALDVRTLGPFGDAVDAIEELARHGNRPDVLFLDAEDETLIRRYSETRRRHPYGDGVAGLAEAIRTERAALVALRDRADYVWDTSRLTLGQLKDRIGTTFVGPDARRLRIAIVAFGFKYGIPLDADLLFDVRFLPNPNYVEDLRALTGADAPVAAYLEAIPETETFLQHLFGLLAFLVPHYEREGKSQLTLAIGCTGGRHRSVYLARRTLRYLRETTGALTTFDARDVNR</sequence>
<feature type="domain" description="RapZ C-terminal" evidence="6">
    <location>
        <begin position="163"/>
        <end position="278"/>
    </location>
</feature>
<dbReference type="PANTHER" id="PTHR30448">
    <property type="entry name" value="RNASE ADAPTER PROTEIN RAPZ"/>
    <property type="match status" value="1"/>
</dbReference>
<reference evidence="7 8" key="1">
    <citation type="journal article" date="2022" name="ISME Commun">
        <title>Vulcanimicrobium alpinus gen. nov. sp. nov., the first cultivated representative of the candidate phylum 'Eremiobacterota', is a metabolically versatile aerobic anoxygenic phototroph.</title>
        <authorList>
            <person name="Yabe S."/>
            <person name="Muto K."/>
            <person name="Abe K."/>
            <person name="Yokota A."/>
            <person name="Staudigel H."/>
            <person name="Tebo B.M."/>
        </authorList>
    </citation>
    <scope>NUCLEOTIDE SEQUENCE [LARGE SCALE GENOMIC DNA]</scope>
    <source>
        <strain evidence="7 8">WC8-2</strain>
    </source>
</reference>
<evidence type="ECO:0000256" key="1">
    <source>
        <dbReference type="ARBA" id="ARBA00022741"/>
    </source>
</evidence>
<keyword evidence="1 4" id="KW-0547">Nucleotide-binding</keyword>
<dbReference type="EMBL" id="AP025523">
    <property type="protein sequence ID" value="BDE06679.1"/>
    <property type="molecule type" value="Genomic_DNA"/>
</dbReference>
<keyword evidence="8" id="KW-1185">Reference proteome</keyword>
<dbReference type="HAMAP" id="MF_00636">
    <property type="entry name" value="RapZ_like"/>
    <property type="match status" value="1"/>
</dbReference>
<keyword evidence="3 4" id="KW-0342">GTP-binding</keyword>
<dbReference type="Pfam" id="PF03668">
    <property type="entry name" value="RapZ-like_N"/>
    <property type="match status" value="1"/>
</dbReference>
<evidence type="ECO:0000259" key="5">
    <source>
        <dbReference type="Pfam" id="PF03668"/>
    </source>
</evidence>
<accession>A0AAN1XWJ5</accession>
<dbReference type="RefSeq" id="WP_317994327.1">
    <property type="nucleotide sequence ID" value="NZ_AP025523.1"/>
</dbReference>
<organism evidence="7 8">
    <name type="scientific">Vulcanimicrobium alpinum</name>
    <dbReference type="NCBI Taxonomy" id="3016050"/>
    <lineage>
        <taxon>Bacteria</taxon>
        <taxon>Bacillati</taxon>
        <taxon>Vulcanimicrobiota</taxon>
        <taxon>Vulcanimicrobiia</taxon>
        <taxon>Vulcanimicrobiales</taxon>
        <taxon>Vulcanimicrobiaceae</taxon>
        <taxon>Vulcanimicrobium</taxon>
    </lineage>
</organism>
<evidence type="ECO:0000259" key="6">
    <source>
        <dbReference type="Pfam" id="PF22740"/>
    </source>
</evidence>
<dbReference type="NCBIfam" id="NF003828">
    <property type="entry name" value="PRK05416.1"/>
    <property type="match status" value="1"/>
</dbReference>
<proteinExistence type="inferred from homology"/>
<dbReference type="AlphaFoldDB" id="A0AAN1XWJ5"/>
<dbReference type="InterPro" id="IPR027417">
    <property type="entry name" value="P-loop_NTPase"/>
</dbReference>
<dbReference type="GO" id="GO:0005525">
    <property type="term" value="F:GTP binding"/>
    <property type="evidence" value="ECO:0007669"/>
    <property type="project" value="UniProtKB-UniRule"/>
</dbReference>
<dbReference type="KEGG" id="vab:WPS_19550"/>
<dbReference type="PANTHER" id="PTHR30448:SF0">
    <property type="entry name" value="RNASE ADAPTER PROTEIN RAPZ"/>
    <property type="match status" value="1"/>
</dbReference>
<gene>
    <name evidence="7" type="ORF">WPS_19550</name>
</gene>
<dbReference type="Proteomes" id="UP001317532">
    <property type="component" value="Chromosome"/>
</dbReference>
<name>A0AAN1XWJ5_UNVUL</name>
<feature type="binding site" evidence="4">
    <location>
        <begin position="9"/>
        <end position="16"/>
    </location>
    <ligand>
        <name>ATP</name>
        <dbReference type="ChEBI" id="CHEBI:30616"/>
    </ligand>
</feature>
<evidence type="ECO:0000313" key="8">
    <source>
        <dbReference type="Proteomes" id="UP001317532"/>
    </source>
</evidence>